<evidence type="ECO:0000256" key="3">
    <source>
        <dbReference type="ARBA" id="ARBA00022475"/>
    </source>
</evidence>
<evidence type="ECO:0000256" key="1">
    <source>
        <dbReference type="ARBA" id="ARBA00004651"/>
    </source>
</evidence>
<evidence type="ECO:0000256" key="7">
    <source>
        <dbReference type="RuleBase" id="RU363032"/>
    </source>
</evidence>
<feature type="domain" description="ABC transmembrane type-1" evidence="9">
    <location>
        <begin position="93"/>
        <end position="282"/>
    </location>
</feature>
<protein>
    <submittedName>
        <fullName evidence="10">Carbohydrate ABC transporter permease</fullName>
    </submittedName>
</protein>
<dbReference type="PANTHER" id="PTHR43744:SF12">
    <property type="entry name" value="ABC TRANSPORTER PERMEASE PROTEIN MG189-RELATED"/>
    <property type="match status" value="1"/>
</dbReference>
<keyword evidence="11" id="KW-1185">Reference proteome</keyword>
<evidence type="ECO:0000256" key="5">
    <source>
        <dbReference type="ARBA" id="ARBA00022989"/>
    </source>
</evidence>
<feature type="transmembrane region" description="Helical" evidence="7">
    <location>
        <begin position="164"/>
        <end position="182"/>
    </location>
</feature>
<keyword evidence="3" id="KW-1003">Cell membrane</keyword>
<dbReference type="CDD" id="cd06261">
    <property type="entry name" value="TM_PBP2"/>
    <property type="match status" value="1"/>
</dbReference>
<evidence type="ECO:0000256" key="6">
    <source>
        <dbReference type="ARBA" id="ARBA00023136"/>
    </source>
</evidence>
<keyword evidence="2 7" id="KW-0813">Transport</keyword>
<dbReference type="Proteomes" id="UP000295621">
    <property type="component" value="Unassembled WGS sequence"/>
</dbReference>
<organism evidence="10 11">
    <name type="scientific">Jiangella ureilytica</name>
    <dbReference type="NCBI Taxonomy" id="2530374"/>
    <lineage>
        <taxon>Bacteria</taxon>
        <taxon>Bacillati</taxon>
        <taxon>Actinomycetota</taxon>
        <taxon>Actinomycetes</taxon>
        <taxon>Jiangellales</taxon>
        <taxon>Jiangellaceae</taxon>
        <taxon>Jiangella</taxon>
    </lineage>
</organism>
<dbReference type="PANTHER" id="PTHR43744">
    <property type="entry name" value="ABC TRANSPORTER PERMEASE PROTEIN MG189-RELATED-RELATED"/>
    <property type="match status" value="1"/>
</dbReference>
<dbReference type="GO" id="GO:0055085">
    <property type="term" value="P:transmembrane transport"/>
    <property type="evidence" value="ECO:0007669"/>
    <property type="project" value="InterPro"/>
</dbReference>
<keyword evidence="5 7" id="KW-1133">Transmembrane helix</keyword>
<feature type="transmembrane region" description="Helical" evidence="7">
    <location>
        <begin position="97"/>
        <end position="116"/>
    </location>
</feature>
<feature type="transmembrane region" description="Helical" evidence="7">
    <location>
        <begin position="261"/>
        <end position="282"/>
    </location>
</feature>
<dbReference type="OrthoDB" id="2063054at2"/>
<dbReference type="InterPro" id="IPR000515">
    <property type="entry name" value="MetI-like"/>
</dbReference>
<comment type="caution">
    <text evidence="10">The sequence shown here is derived from an EMBL/GenBank/DDBJ whole genome shotgun (WGS) entry which is preliminary data.</text>
</comment>
<dbReference type="Gene3D" id="1.10.3720.10">
    <property type="entry name" value="MetI-like"/>
    <property type="match status" value="1"/>
</dbReference>
<keyword evidence="6 7" id="KW-0472">Membrane</keyword>
<evidence type="ECO:0000313" key="11">
    <source>
        <dbReference type="Proteomes" id="UP000295621"/>
    </source>
</evidence>
<dbReference type="RefSeq" id="WP_131987232.1">
    <property type="nucleotide sequence ID" value="NZ_SMKL01000074.1"/>
</dbReference>
<keyword evidence="4 7" id="KW-0812">Transmembrane</keyword>
<dbReference type="AlphaFoldDB" id="A0A4R4RDR4"/>
<proteinExistence type="inferred from homology"/>
<feature type="transmembrane region" description="Helical" evidence="7">
    <location>
        <begin position="203"/>
        <end position="225"/>
    </location>
</feature>
<evidence type="ECO:0000259" key="9">
    <source>
        <dbReference type="PROSITE" id="PS50928"/>
    </source>
</evidence>
<comment type="similarity">
    <text evidence="7">Belongs to the binding-protein-dependent transport system permease family.</text>
</comment>
<sequence>MSPTTEAAPVRDVTSRPQVARRRRRHRPADRIVLYALAVLAFVVLAGPLLWMLSSSLKDGSEVLANPPTVVPRELHFRNYVDVFEQVPFARYMMNSLFVATAVTAVSLLFHSMAAYSLARLRFPGRNAIFLAILSTLMVPFTVIVIPLFIIVDWLGWVDTYQGLIIPMIPHAFGIFLLRQFYLSLPRELEEAAIVDGAGLVKVYWHIVLPLSRPILAALGIFFFLANWNNFLWPLIVTQSQELWVVQLGVQQFTGQHGTQYHLIMAASTLAALPTLILFFVLQRRLVEGIKLTGLKG</sequence>
<evidence type="ECO:0000313" key="10">
    <source>
        <dbReference type="EMBL" id="TDC47441.1"/>
    </source>
</evidence>
<comment type="subcellular location">
    <subcellularLocation>
        <location evidence="1 7">Cell membrane</location>
        <topology evidence="1 7">Multi-pass membrane protein</topology>
    </subcellularLocation>
</comment>
<dbReference type="SUPFAM" id="SSF161098">
    <property type="entry name" value="MetI-like"/>
    <property type="match status" value="1"/>
</dbReference>
<evidence type="ECO:0000256" key="8">
    <source>
        <dbReference type="SAM" id="MobiDB-lite"/>
    </source>
</evidence>
<dbReference type="PROSITE" id="PS50928">
    <property type="entry name" value="ABC_TM1"/>
    <property type="match status" value="1"/>
</dbReference>
<feature type="region of interest" description="Disordered" evidence="8">
    <location>
        <begin position="1"/>
        <end position="23"/>
    </location>
</feature>
<gene>
    <name evidence="10" type="ORF">E1212_24190</name>
</gene>
<dbReference type="EMBL" id="SMKL01000074">
    <property type="protein sequence ID" value="TDC47441.1"/>
    <property type="molecule type" value="Genomic_DNA"/>
</dbReference>
<feature type="transmembrane region" description="Helical" evidence="7">
    <location>
        <begin position="32"/>
        <end position="53"/>
    </location>
</feature>
<accession>A0A4R4RDR4</accession>
<reference evidence="10 11" key="1">
    <citation type="submission" date="2019-02" db="EMBL/GenBank/DDBJ databases">
        <title>Draft genome sequences of novel Actinobacteria.</title>
        <authorList>
            <person name="Sahin N."/>
            <person name="Ay H."/>
            <person name="Saygin H."/>
        </authorList>
    </citation>
    <scope>NUCLEOTIDE SEQUENCE [LARGE SCALE GENOMIC DNA]</scope>
    <source>
        <strain evidence="10 11">KC603</strain>
    </source>
</reference>
<dbReference type="GO" id="GO:0005886">
    <property type="term" value="C:plasma membrane"/>
    <property type="evidence" value="ECO:0007669"/>
    <property type="project" value="UniProtKB-SubCell"/>
</dbReference>
<name>A0A4R4RDR4_9ACTN</name>
<dbReference type="Pfam" id="PF00528">
    <property type="entry name" value="BPD_transp_1"/>
    <property type="match status" value="1"/>
</dbReference>
<dbReference type="InterPro" id="IPR035906">
    <property type="entry name" value="MetI-like_sf"/>
</dbReference>
<evidence type="ECO:0000256" key="4">
    <source>
        <dbReference type="ARBA" id="ARBA00022692"/>
    </source>
</evidence>
<evidence type="ECO:0000256" key="2">
    <source>
        <dbReference type="ARBA" id="ARBA00022448"/>
    </source>
</evidence>
<feature type="transmembrane region" description="Helical" evidence="7">
    <location>
        <begin position="128"/>
        <end position="152"/>
    </location>
</feature>